<evidence type="ECO:0000313" key="15">
    <source>
        <dbReference type="Proteomes" id="UP000515203"/>
    </source>
</evidence>
<feature type="transmembrane region" description="Helical" evidence="13">
    <location>
        <begin position="48"/>
        <end position="73"/>
    </location>
</feature>
<dbReference type="Gene3D" id="1.20.1070.10">
    <property type="entry name" value="Rhodopsin 7-helix transmembrane proteins"/>
    <property type="match status" value="1"/>
</dbReference>
<evidence type="ECO:0000256" key="4">
    <source>
        <dbReference type="ARBA" id="ARBA00022475"/>
    </source>
</evidence>
<feature type="transmembrane region" description="Helical" evidence="13">
    <location>
        <begin position="239"/>
        <end position="262"/>
    </location>
</feature>
<dbReference type="CDD" id="cd13949">
    <property type="entry name" value="7tm_V1R_pheromone"/>
    <property type="match status" value="1"/>
</dbReference>
<evidence type="ECO:0000256" key="2">
    <source>
        <dbReference type="ARBA" id="ARBA00004651"/>
    </source>
</evidence>
<dbReference type="FunCoup" id="A0A6P3FFE8">
    <property type="interactions" value="625"/>
</dbReference>
<evidence type="ECO:0000313" key="16">
    <source>
        <dbReference type="RefSeq" id="XP_004644775.2"/>
    </source>
</evidence>
<feature type="transmembrane region" description="Helical" evidence="13">
    <location>
        <begin position="93"/>
        <end position="115"/>
    </location>
</feature>
<comment type="subcellular location">
    <subcellularLocation>
        <location evidence="2 13">Cell membrane</location>
        <topology evidence="2 13">Multi-pass membrane protein</topology>
    </subcellularLocation>
</comment>
<keyword evidence="10 13" id="KW-0675">Receptor</keyword>
<evidence type="ECO:0000256" key="5">
    <source>
        <dbReference type="ARBA" id="ARBA00022507"/>
    </source>
</evidence>
<keyword evidence="9 13" id="KW-0472">Membrane</keyword>
<feature type="transmembrane region" description="Helical" evidence="13">
    <location>
        <begin position="136"/>
        <end position="155"/>
    </location>
</feature>
<name>A0A6P3FFE8_OCTDE</name>
<dbReference type="AlphaFoldDB" id="A0A6P3FFE8"/>
<dbReference type="GO" id="GO:0019236">
    <property type="term" value="P:response to pheromone"/>
    <property type="evidence" value="ECO:0007669"/>
    <property type="project" value="UniProtKB-KW"/>
</dbReference>
<dbReference type="GO" id="GO:0016503">
    <property type="term" value="F:pheromone receptor activity"/>
    <property type="evidence" value="ECO:0007669"/>
    <property type="project" value="InterPro"/>
</dbReference>
<feature type="transmembrane region" description="Helical" evidence="13">
    <location>
        <begin position="12"/>
        <end position="36"/>
    </location>
</feature>
<dbReference type="RefSeq" id="XP_004644775.2">
    <property type="nucleotide sequence ID" value="XM_004644718.2"/>
</dbReference>
<keyword evidence="8 13" id="KW-0297">G-protein coupled receptor</keyword>
<dbReference type="GeneID" id="101586608"/>
<evidence type="ECO:0000256" key="12">
    <source>
        <dbReference type="ARBA" id="ARBA00023224"/>
    </source>
</evidence>
<keyword evidence="5 13" id="KW-0589">Pheromone response</keyword>
<dbReference type="SUPFAM" id="SSF81321">
    <property type="entry name" value="Family A G protein-coupled receptor-like"/>
    <property type="match status" value="1"/>
</dbReference>
<protein>
    <recommendedName>
        <fullName evidence="13">Vomeronasal type-1 receptor</fullName>
    </recommendedName>
</protein>
<keyword evidence="11" id="KW-0325">Glycoprotein</keyword>
<feature type="transmembrane region" description="Helical" evidence="13">
    <location>
        <begin position="268"/>
        <end position="290"/>
    </location>
</feature>
<dbReference type="Pfam" id="PF03402">
    <property type="entry name" value="V1R"/>
    <property type="match status" value="1"/>
</dbReference>
<dbReference type="PROSITE" id="PS50262">
    <property type="entry name" value="G_PROTEIN_RECEP_F1_2"/>
    <property type="match status" value="1"/>
</dbReference>
<keyword evidence="15" id="KW-1185">Reference proteome</keyword>
<dbReference type="Proteomes" id="UP000515203">
    <property type="component" value="Unplaced"/>
</dbReference>
<comment type="similarity">
    <text evidence="3 13">Belongs to the G-protein coupled receptor 1 family.</text>
</comment>
<evidence type="ECO:0000256" key="11">
    <source>
        <dbReference type="ARBA" id="ARBA00023180"/>
    </source>
</evidence>
<feature type="domain" description="G-protein coupled receptors family 1 profile" evidence="14">
    <location>
        <begin position="25"/>
        <end position="289"/>
    </location>
</feature>
<reference evidence="16" key="1">
    <citation type="submission" date="2025-08" db="UniProtKB">
        <authorList>
            <consortium name="RefSeq"/>
        </authorList>
    </citation>
    <scope>IDENTIFICATION</scope>
</reference>
<dbReference type="PANTHER" id="PTHR24062">
    <property type="entry name" value="VOMERONASAL TYPE-1 RECEPTOR"/>
    <property type="match status" value="1"/>
</dbReference>
<keyword evidence="7 13" id="KW-1133">Transmembrane helix</keyword>
<dbReference type="GO" id="GO:0005886">
    <property type="term" value="C:plasma membrane"/>
    <property type="evidence" value="ECO:0007669"/>
    <property type="project" value="UniProtKB-SubCell"/>
</dbReference>
<dbReference type="InterPro" id="IPR004072">
    <property type="entry name" value="Vmron_rcpt_1"/>
</dbReference>
<evidence type="ECO:0000256" key="3">
    <source>
        <dbReference type="ARBA" id="ARBA00010663"/>
    </source>
</evidence>
<dbReference type="FunFam" id="1.20.1070.10:FF:000033">
    <property type="entry name" value="Vomeronasal type-1 receptor"/>
    <property type="match status" value="1"/>
</dbReference>
<dbReference type="PRINTS" id="PR01534">
    <property type="entry name" value="VOMERONASL1R"/>
</dbReference>
<keyword evidence="4 13" id="KW-1003">Cell membrane</keyword>
<evidence type="ECO:0000256" key="7">
    <source>
        <dbReference type="ARBA" id="ARBA00022989"/>
    </source>
</evidence>
<proteinExistence type="inferred from homology"/>
<evidence type="ECO:0000256" key="13">
    <source>
        <dbReference type="RuleBase" id="RU364061"/>
    </source>
</evidence>
<keyword evidence="6 13" id="KW-0812">Transmembrane</keyword>
<dbReference type="GO" id="GO:0007606">
    <property type="term" value="P:sensory perception of chemical stimulus"/>
    <property type="evidence" value="ECO:0007669"/>
    <property type="project" value="UniProtKB-ARBA"/>
</dbReference>
<evidence type="ECO:0000259" key="14">
    <source>
        <dbReference type="PROSITE" id="PS50262"/>
    </source>
</evidence>
<evidence type="ECO:0000256" key="1">
    <source>
        <dbReference type="ARBA" id="ARBA00003878"/>
    </source>
</evidence>
<keyword evidence="12 13" id="KW-0807">Transducer</keyword>
<evidence type="ECO:0000256" key="10">
    <source>
        <dbReference type="ARBA" id="ARBA00023170"/>
    </source>
</evidence>
<dbReference type="InterPro" id="IPR017452">
    <property type="entry name" value="GPCR_Rhodpsn_7TM"/>
</dbReference>
<evidence type="ECO:0000256" key="9">
    <source>
        <dbReference type="ARBA" id="ARBA00023136"/>
    </source>
</evidence>
<evidence type="ECO:0000256" key="8">
    <source>
        <dbReference type="ARBA" id="ARBA00023040"/>
    </source>
</evidence>
<comment type="function">
    <text evidence="1">Putative pheromone receptor.</text>
</comment>
<feature type="transmembrane region" description="Helical" evidence="13">
    <location>
        <begin position="183"/>
        <end position="210"/>
    </location>
</feature>
<sequence length="316" mass="35589">MGRMTDSEVVIGVVFSLQIVIGVLGNCSLLYHYLFLYFTGFKLRCTDLIVKHLIVANLLTLLVRGVPHSIAAFGWQVSPGDVGCKLLFYLQRISRGGTVGSTCFLSVFQAITISSRISRWAELKVKAPQYADSSMCLFWVLYSLVNVIFLLSITGKQSNQNLTNLKHHSYCSSIRHNKIAESLYAALLSFPDVLCVGLMLWTSSYMVSILHRHKQQMKYIRTTNVRPGSSPESRATKNILLLVITYVCFYTVSCIIQVYSSFTYNPTWILVNTSIIIAGFFPTVSPFLLLRHDASACKRCFANIRNRRSPSHMRNG</sequence>
<organism evidence="15 16">
    <name type="scientific">Octodon degus</name>
    <name type="common">Degu</name>
    <name type="synonym">Sciurus degus</name>
    <dbReference type="NCBI Taxonomy" id="10160"/>
    <lineage>
        <taxon>Eukaryota</taxon>
        <taxon>Metazoa</taxon>
        <taxon>Chordata</taxon>
        <taxon>Craniata</taxon>
        <taxon>Vertebrata</taxon>
        <taxon>Euteleostomi</taxon>
        <taxon>Mammalia</taxon>
        <taxon>Eutheria</taxon>
        <taxon>Euarchontoglires</taxon>
        <taxon>Glires</taxon>
        <taxon>Rodentia</taxon>
        <taxon>Hystricomorpha</taxon>
        <taxon>Octodontidae</taxon>
        <taxon>Octodon</taxon>
    </lineage>
</organism>
<evidence type="ECO:0000256" key="6">
    <source>
        <dbReference type="ARBA" id="ARBA00022692"/>
    </source>
</evidence>
<dbReference type="OrthoDB" id="9606139at2759"/>
<gene>
    <name evidence="16" type="primary">LOC101586608</name>
</gene>
<dbReference type="InParanoid" id="A0A6P3FFE8"/>
<accession>A0A6P3FFE8</accession>